<keyword evidence="6" id="KW-1185">Reference proteome</keyword>
<dbReference type="InterPro" id="IPR050951">
    <property type="entry name" value="Retrovirus_Pol_polyprotein"/>
</dbReference>
<dbReference type="GO" id="GO:0003676">
    <property type="term" value="F:nucleic acid binding"/>
    <property type="evidence" value="ECO:0007669"/>
    <property type="project" value="InterPro"/>
</dbReference>
<dbReference type="Gene3D" id="3.30.420.10">
    <property type="entry name" value="Ribonuclease H-like superfamily/Ribonuclease H"/>
    <property type="match status" value="2"/>
</dbReference>
<gene>
    <name evidence="5" type="ORF">PHMEG_00015632</name>
</gene>
<dbReference type="SUPFAM" id="SSF53098">
    <property type="entry name" value="Ribonuclease H-like"/>
    <property type="match status" value="2"/>
</dbReference>
<dbReference type="EMBL" id="NBNE01002147">
    <property type="protein sequence ID" value="OWZ11352.1"/>
    <property type="molecule type" value="Genomic_DNA"/>
</dbReference>
<keyword evidence="5" id="KW-0808">Transferase</keyword>
<evidence type="ECO:0000256" key="1">
    <source>
        <dbReference type="SAM" id="MobiDB-lite"/>
    </source>
</evidence>
<reference evidence="6" key="1">
    <citation type="submission" date="2017-03" db="EMBL/GenBank/DDBJ databases">
        <title>Phytopthora megakarya and P. palmivora, two closely related causual agents of cacao black pod achieved similar genome size and gene model numbers by different mechanisms.</title>
        <authorList>
            <person name="Ali S."/>
            <person name="Shao J."/>
            <person name="Larry D.J."/>
            <person name="Kronmiller B."/>
            <person name="Shen D."/>
            <person name="Strem M.D."/>
            <person name="Melnick R.L."/>
            <person name="Guiltinan M.J."/>
            <person name="Tyler B.M."/>
            <person name="Meinhardt L.W."/>
            <person name="Bailey B.A."/>
        </authorList>
    </citation>
    <scope>NUCLEOTIDE SEQUENCE [LARGE SCALE GENOMIC DNA]</scope>
    <source>
        <strain evidence="6">zdho120</strain>
    </source>
</reference>
<organism evidence="5 6">
    <name type="scientific">Phytophthora megakarya</name>
    <dbReference type="NCBI Taxonomy" id="4795"/>
    <lineage>
        <taxon>Eukaryota</taxon>
        <taxon>Sar</taxon>
        <taxon>Stramenopiles</taxon>
        <taxon>Oomycota</taxon>
        <taxon>Peronosporomycetes</taxon>
        <taxon>Peronosporales</taxon>
        <taxon>Peronosporaceae</taxon>
        <taxon>Phytophthora</taxon>
    </lineage>
</organism>
<dbReference type="GO" id="GO:0003964">
    <property type="term" value="F:RNA-directed DNA polymerase activity"/>
    <property type="evidence" value="ECO:0007669"/>
    <property type="project" value="UniProtKB-KW"/>
</dbReference>
<evidence type="ECO:0000313" key="5">
    <source>
        <dbReference type="EMBL" id="OWZ11352.1"/>
    </source>
</evidence>
<feature type="compositionally biased region" description="Acidic residues" evidence="1">
    <location>
        <begin position="1"/>
        <end position="12"/>
    </location>
</feature>
<dbReference type="Gene3D" id="1.10.340.70">
    <property type="match status" value="1"/>
</dbReference>
<feature type="domain" description="Reverse transcriptase" evidence="2">
    <location>
        <begin position="200"/>
        <end position="296"/>
    </location>
</feature>
<keyword evidence="5" id="KW-0548">Nucleotidyltransferase</keyword>
<dbReference type="PANTHER" id="PTHR37984:SF5">
    <property type="entry name" value="PROTEIN NYNRIN-LIKE"/>
    <property type="match status" value="1"/>
</dbReference>
<dbReference type="OrthoDB" id="121884at2759"/>
<feature type="domain" description="RNase H type-1" evidence="3">
    <location>
        <begin position="598"/>
        <end position="689"/>
    </location>
</feature>
<dbReference type="FunFam" id="1.10.340.70:FF:000001">
    <property type="entry name" value="Retrovirus-related Pol polyprotein from transposon gypsy-like Protein"/>
    <property type="match status" value="1"/>
</dbReference>
<name>A0A225W182_9STRA</name>
<proteinExistence type="predicted"/>
<evidence type="ECO:0000259" key="4">
    <source>
        <dbReference type="Pfam" id="PF17921"/>
    </source>
</evidence>
<dbReference type="PANTHER" id="PTHR37984">
    <property type="entry name" value="PROTEIN CBG26694"/>
    <property type="match status" value="1"/>
</dbReference>
<dbReference type="GO" id="GO:0004523">
    <property type="term" value="F:RNA-DNA hybrid ribonuclease activity"/>
    <property type="evidence" value="ECO:0007669"/>
    <property type="project" value="InterPro"/>
</dbReference>
<dbReference type="InterPro" id="IPR012337">
    <property type="entry name" value="RNaseH-like_sf"/>
</dbReference>
<accession>A0A225W182</accession>
<dbReference type="InterPro" id="IPR043502">
    <property type="entry name" value="DNA/RNA_pol_sf"/>
</dbReference>
<dbReference type="Gene3D" id="3.10.10.10">
    <property type="entry name" value="HIV Type 1 Reverse Transcriptase, subunit A, domain 1"/>
    <property type="match status" value="1"/>
</dbReference>
<feature type="domain" description="Integrase zinc-binding" evidence="4">
    <location>
        <begin position="861"/>
        <end position="915"/>
    </location>
</feature>
<evidence type="ECO:0000313" key="6">
    <source>
        <dbReference type="Proteomes" id="UP000198211"/>
    </source>
</evidence>
<keyword evidence="5" id="KW-0695">RNA-directed DNA polymerase</keyword>
<dbReference type="InterPro" id="IPR041588">
    <property type="entry name" value="Integrase_H2C2"/>
</dbReference>
<dbReference type="AlphaFoldDB" id="A0A225W182"/>
<sequence length="995" mass="112114">MSEISEVEDETTDGPTGGPQKVLDNQDSDEDEFFDSISVDDGFLEVNLEDIPRVEPEDDVFSDLPVSVMACTPVQQLELEYERVMQLKAEELNLEPAVYIHEGSETLSQLREQLALLPDIKELSPKCDIDSADVGESGTSTPEDERKLRAVLKYHRVIFLGDGNAVPAPARGVTCDLDVGEANPVAQRPRSVAPHLSIKVYKLLKKRLETRLVEHSELSWASPIVIVLKKKWCGYPNDVMGFMSLDMASGFWAIKKAERAKLISAFICPFGHFQWTRMPFGLKNAPLIYQSVINNYLWGFVRLPLQEEAEVDQDVLDFLGLDSTDNQESESGGPRDEVKGLADSMTVFQRNILMPSHIGPVLGRSSYIDDIAHGAKKWDQLCEDLDIYREFGKQSIPYPSHEISAEGIRATPNIAKGVTDIPFPKSHKDTSGMRPFTAHESFELLKRKTVATPMLRHPDIQTPFVIIWHANRWAACAVVGQEYDGKIQPVRYTGRSKSADGRCVPWGVKLSHWDIEIRKVQKDEDGLAAIMGAGITPREHLDEAVETLIPLKGHVRRPPVVSVEMLGSDFQGVVLSFDGAAKLLHWLCVMATTRLEAKGFLLENVTVNDAEYHGRLTGLEMAIEMRLQDLVAVGDSRIVIQQVQGLINCNQPHLQTHLAKVEVLKKKFGSLRLVHLKRENNQAADYLTTKTLILDESWDVTDTAEIAHLEHVSKIAEKLMKVEDSDRKSGVDPTYGEIMSRDVEQPTAESAPLTKSARVLAAVTCSRSQAESTSRDQPMDPLEFQAERWRRIRVHQEADEYLSEIKDFLKEDFEKFSPRRLRKVAIVADLFVLDTRDVLYRLARSTRGRPRDFQDEPRLVVPKALRDDVLHYGHDDGHQGITRTHKRLCSEFYWPGMYANVEHFVKECVDCASGKGKPPNAGPSPGNTEPRRPFEVVSMDFVTHMPTSDRGNTFWLLFQDMFSGYMVCKPMDSTTAQDVAEAYEERVFRNLDRGQ</sequence>
<dbReference type="Proteomes" id="UP000198211">
    <property type="component" value="Unassembled WGS sequence"/>
</dbReference>
<protein>
    <submittedName>
        <fullName evidence="5">Reverse transcriptase</fullName>
    </submittedName>
</protein>
<dbReference type="InterPro" id="IPR036397">
    <property type="entry name" value="RNaseH_sf"/>
</dbReference>
<evidence type="ECO:0000259" key="2">
    <source>
        <dbReference type="Pfam" id="PF00078"/>
    </source>
</evidence>
<dbReference type="Pfam" id="PF17921">
    <property type="entry name" value="Integrase_H2C2"/>
    <property type="match status" value="1"/>
</dbReference>
<evidence type="ECO:0000259" key="3">
    <source>
        <dbReference type="Pfam" id="PF13456"/>
    </source>
</evidence>
<dbReference type="SUPFAM" id="SSF56672">
    <property type="entry name" value="DNA/RNA polymerases"/>
    <property type="match status" value="1"/>
</dbReference>
<dbReference type="Pfam" id="PF13456">
    <property type="entry name" value="RVT_3"/>
    <property type="match status" value="1"/>
</dbReference>
<dbReference type="InterPro" id="IPR000477">
    <property type="entry name" value="RT_dom"/>
</dbReference>
<dbReference type="InterPro" id="IPR002156">
    <property type="entry name" value="RNaseH_domain"/>
</dbReference>
<feature type="region of interest" description="Disordered" evidence="1">
    <location>
        <begin position="1"/>
        <end position="33"/>
    </location>
</feature>
<dbReference type="Pfam" id="PF00078">
    <property type="entry name" value="RVT_1"/>
    <property type="match status" value="1"/>
</dbReference>
<comment type="caution">
    <text evidence="5">The sequence shown here is derived from an EMBL/GenBank/DDBJ whole genome shotgun (WGS) entry which is preliminary data.</text>
</comment>